<gene>
    <name evidence="1" type="ORF">U14_05572</name>
</gene>
<evidence type="ECO:0000313" key="1">
    <source>
        <dbReference type="EMBL" id="GAK54292.1"/>
    </source>
</evidence>
<dbReference type="HOGENOM" id="CLU_146668_1_0_0"/>
<keyword evidence="2" id="KW-1185">Reference proteome</keyword>
<dbReference type="EMBL" id="DF820461">
    <property type="protein sequence ID" value="GAK54292.1"/>
    <property type="molecule type" value="Genomic_DNA"/>
</dbReference>
<organism evidence="1">
    <name type="scientific">Candidatus Moduliflexus flocculans</name>
    <dbReference type="NCBI Taxonomy" id="1499966"/>
    <lineage>
        <taxon>Bacteria</taxon>
        <taxon>Candidatus Moduliflexota</taxon>
        <taxon>Candidatus Moduliflexia</taxon>
        <taxon>Candidatus Moduliflexales</taxon>
        <taxon>Candidatus Moduliflexaceae</taxon>
    </lineage>
</organism>
<dbReference type="InterPro" id="IPR029060">
    <property type="entry name" value="PIN-like_dom_sf"/>
</dbReference>
<accession>A0A081BSB1</accession>
<dbReference type="STRING" id="1499966.U14_05572"/>
<dbReference type="Gene3D" id="3.40.50.1010">
    <property type="entry name" value="5'-nuclease"/>
    <property type="match status" value="1"/>
</dbReference>
<reference evidence="1" key="1">
    <citation type="journal article" date="2015" name="PeerJ">
        <title>First genomic representation of candidate bacterial phylum KSB3 points to enhanced environmental sensing as a trigger of wastewater bulking.</title>
        <authorList>
            <person name="Sekiguchi Y."/>
            <person name="Ohashi A."/>
            <person name="Parks D.H."/>
            <person name="Yamauchi T."/>
            <person name="Tyson G.W."/>
            <person name="Hugenholtz P."/>
        </authorList>
    </citation>
    <scope>NUCLEOTIDE SEQUENCE [LARGE SCALE GENOMIC DNA]</scope>
</reference>
<sequence>MFAIDTNLLIYAHNEDSESHRDACEFLECVMNQRDASGAFDVCLPAQVITEFINVMTRQTMRSSLSLPQAISVMQDYLDAGIPILFQKETQVTTFLNLLKSVKTRKKVFDVALAASLKDNGISGFYTVNVSDFEEFTFLDVRNPLEK</sequence>
<name>A0A081BSB1_9BACT</name>
<dbReference type="SUPFAM" id="SSF88723">
    <property type="entry name" value="PIN domain-like"/>
    <property type="match status" value="1"/>
</dbReference>
<evidence type="ECO:0000313" key="2">
    <source>
        <dbReference type="Proteomes" id="UP000030700"/>
    </source>
</evidence>
<proteinExistence type="predicted"/>
<dbReference type="AlphaFoldDB" id="A0A081BSB1"/>
<dbReference type="Proteomes" id="UP000030700">
    <property type="component" value="Unassembled WGS sequence"/>
</dbReference>
<protein>
    <submittedName>
        <fullName evidence="1">Uncharacterized protein</fullName>
    </submittedName>
</protein>